<dbReference type="InterPro" id="IPR000675">
    <property type="entry name" value="Cutinase/axe"/>
</dbReference>
<keyword evidence="6" id="KW-1185">Reference proteome</keyword>
<organism evidence="5 6">
    <name type="scientific">Ophiocordyceps unilateralis</name>
    <name type="common">Zombie-ant fungus</name>
    <name type="synonym">Torrubia unilateralis</name>
    <dbReference type="NCBI Taxonomy" id="268505"/>
    <lineage>
        <taxon>Eukaryota</taxon>
        <taxon>Fungi</taxon>
        <taxon>Dikarya</taxon>
        <taxon>Ascomycota</taxon>
        <taxon>Pezizomycotina</taxon>
        <taxon>Sordariomycetes</taxon>
        <taxon>Hypocreomycetidae</taxon>
        <taxon>Hypocreales</taxon>
        <taxon>Ophiocordycipitaceae</taxon>
        <taxon>Ophiocordyceps</taxon>
    </lineage>
</organism>
<evidence type="ECO:0000256" key="4">
    <source>
        <dbReference type="SAM" id="SignalP"/>
    </source>
</evidence>
<proteinExistence type="predicted"/>
<dbReference type="STRING" id="268505.A0A2A9P929"/>
<evidence type="ECO:0000256" key="1">
    <source>
        <dbReference type="ARBA" id="ARBA00022801"/>
    </source>
</evidence>
<dbReference type="Gene3D" id="3.40.50.1820">
    <property type="entry name" value="alpha/beta hydrolase"/>
    <property type="match status" value="1"/>
</dbReference>
<keyword evidence="2" id="KW-1015">Disulfide bond</keyword>
<dbReference type="EMBL" id="LAZP02000419">
    <property type="protein sequence ID" value="PFH57360.1"/>
    <property type="molecule type" value="Genomic_DNA"/>
</dbReference>
<evidence type="ECO:0000256" key="2">
    <source>
        <dbReference type="ARBA" id="ARBA00023157"/>
    </source>
</evidence>
<feature type="region of interest" description="Disordered" evidence="3">
    <location>
        <begin position="228"/>
        <end position="288"/>
    </location>
</feature>
<dbReference type="SMART" id="SM01110">
    <property type="entry name" value="Cutinase"/>
    <property type="match status" value="1"/>
</dbReference>
<evidence type="ECO:0000313" key="6">
    <source>
        <dbReference type="Proteomes" id="UP000037136"/>
    </source>
</evidence>
<accession>A0A2A9P929</accession>
<reference evidence="5 6" key="2">
    <citation type="journal article" date="2017" name="Sci. Rep.">
        <title>Ant-infecting Ophiocordyceps genomes reveal a high diversity of potential behavioral manipulation genes and a possible major role for enterotoxins.</title>
        <authorList>
            <person name="de Bekker C."/>
            <person name="Ohm R.A."/>
            <person name="Evans H.C."/>
            <person name="Brachmann A."/>
            <person name="Hughes D.P."/>
        </authorList>
    </citation>
    <scope>NUCLEOTIDE SEQUENCE [LARGE SCALE GENOMIC DNA]</scope>
    <source>
        <strain evidence="5 6">SC16a</strain>
    </source>
</reference>
<dbReference type="InterPro" id="IPR029058">
    <property type="entry name" value="AB_hydrolase_fold"/>
</dbReference>
<evidence type="ECO:0000313" key="5">
    <source>
        <dbReference type="EMBL" id="PFH57360.1"/>
    </source>
</evidence>
<gene>
    <name evidence="5" type="ORF">XA68_15164</name>
</gene>
<protein>
    <recommendedName>
        <fullName evidence="7">Cutinase</fullName>
    </recommendedName>
</protein>
<dbReference type="GO" id="GO:0052689">
    <property type="term" value="F:carboxylic ester hydrolase activity"/>
    <property type="evidence" value="ECO:0007669"/>
    <property type="project" value="UniProtKB-ARBA"/>
</dbReference>
<keyword evidence="1" id="KW-0378">Hydrolase</keyword>
<dbReference type="PANTHER" id="PTHR33630">
    <property type="entry name" value="CUTINASE RV1984C-RELATED-RELATED"/>
    <property type="match status" value="1"/>
</dbReference>
<dbReference type="OrthoDB" id="2586582at2759"/>
<dbReference type="AlphaFoldDB" id="A0A2A9P929"/>
<feature type="signal peptide" evidence="4">
    <location>
        <begin position="1"/>
        <end position="17"/>
    </location>
</feature>
<evidence type="ECO:0000256" key="3">
    <source>
        <dbReference type="SAM" id="MobiDB-lite"/>
    </source>
</evidence>
<dbReference type="SUPFAM" id="SSF53474">
    <property type="entry name" value="alpha/beta-Hydrolases"/>
    <property type="match status" value="1"/>
</dbReference>
<name>A0A2A9P929_OPHUN</name>
<comment type="caution">
    <text evidence="5">The sequence shown here is derived from an EMBL/GenBank/DDBJ whole genome shotgun (WGS) entry which is preliminary data.</text>
</comment>
<dbReference type="PANTHER" id="PTHR33630:SF9">
    <property type="entry name" value="CUTINASE 4"/>
    <property type="match status" value="1"/>
</dbReference>
<dbReference type="Proteomes" id="UP000037136">
    <property type="component" value="Unassembled WGS sequence"/>
</dbReference>
<evidence type="ECO:0008006" key="7">
    <source>
        <dbReference type="Google" id="ProtNLM"/>
    </source>
</evidence>
<keyword evidence="4" id="KW-0732">Signal</keyword>
<feature type="chain" id="PRO_5013196777" description="Cutinase" evidence="4">
    <location>
        <begin position="18"/>
        <end position="288"/>
    </location>
</feature>
<dbReference type="Pfam" id="PF01083">
    <property type="entry name" value="Cutinase"/>
    <property type="match status" value="1"/>
</dbReference>
<sequence>MRRTILAVAALVAGTAAESCISGLYMVVARGTKEPEGAGMTGSVTESIARKVPGSQVVPLRYPASLSNPDYQDSVADGVRQMQTTIRDYVKVCPRSKVAVFGYSQGAHVAMDALCGSSGMAGFGNSTPIGIDLMTKNIVAVVLFGDPSHVVNVTYDRGTSVRNGIFNRTSSSVQACNAFADRIVSYCDEGDYYCDRGRKRTVHSLYMSRYGAEVRRFVVDRFKNATDEQGGAKKHLSSTSRMAAMPTSTAPPSTSNGGGPGGEGGADRAGQARGSTSSAASDYRNSRP</sequence>
<feature type="compositionally biased region" description="Low complexity" evidence="3">
    <location>
        <begin position="243"/>
        <end position="255"/>
    </location>
</feature>
<reference evidence="5 6" key="1">
    <citation type="journal article" date="2015" name="BMC Genomics">
        <title>Gene expression during zombie ant biting behavior reflects the complexity underlying fungal parasitic behavioral manipulation.</title>
        <authorList>
            <person name="de Bekker C."/>
            <person name="Ohm R.A."/>
            <person name="Loreto R.G."/>
            <person name="Sebastian A."/>
            <person name="Albert I."/>
            <person name="Merrow M."/>
            <person name="Brachmann A."/>
            <person name="Hughes D.P."/>
        </authorList>
    </citation>
    <scope>NUCLEOTIDE SEQUENCE [LARGE SCALE GENOMIC DNA]</scope>
    <source>
        <strain evidence="5 6">SC16a</strain>
    </source>
</reference>